<feature type="domain" description="VWFA" evidence="2">
    <location>
        <begin position="126"/>
        <end position="316"/>
    </location>
</feature>
<gene>
    <name evidence="3" type="ORF">LX73_2106</name>
</gene>
<dbReference type="Gene3D" id="3.40.50.410">
    <property type="entry name" value="von Willebrand factor, type A domain"/>
    <property type="match status" value="1"/>
</dbReference>
<dbReference type="Proteomes" id="UP000324595">
    <property type="component" value="Unassembled WGS sequence"/>
</dbReference>
<keyword evidence="4" id="KW-1185">Reference proteome</keyword>
<dbReference type="RefSeq" id="WP_148899428.1">
    <property type="nucleotide sequence ID" value="NZ_VNHY01000003.1"/>
</dbReference>
<sequence>MTKYSTILYSTAILLMAGLFISCSNSTGTEEKPVEEALVVGTQVSSDFLNTGEFDVLGTPLDEDRKSILSDVVGAKITLDSLSGNTSSKIARKNSRVVFGKNKPVSDITVDIRSRAVNQAGNDPFAISLDIDGSGSMSNNDPNRTRVQGAKDFVDEFSQNASNFEISIFTYEGDPNRSFLSNSELLSEFSSNTSALKDSVDNVEASGGTPTYPSLLEVLEYSEQEKPHQSNERGIVLLSDGYPNSTALRDSVCKVANNMDSPIYSIGLGPASDLSNNPDPDAVQEMRDISTCTGGSYSGIDPNNNSVNASSLYRNIAIATSKGNIQFKAKLSGSGFSNLQPGTILYFTLKLATGNGQAEAFFSFSVPSTN</sequence>
<evidence type="ECO:0000313" key="3">
    <source>
        <dbReference type="EMBL" id="TYP92742.1"/>
    </source>
</evidence>
<dbReference type="Pfam" id="PF13519">
    <property type="entry name" value="VWA_2"/>
    <property type="match status" value="1"/>
</dbReference>
<dbReference type="PROSITE" id="PS51257">
    <property type="entry name" value="PROKAR_LIPOPROTEIN"/>
    <property type="match status" value="1"/>
</dbReference>
<protein>
    <submittedName>
        <fullName evidence="3">von Willebrand factor type A domain-containing protein</fullName>
    </submittedName>
</protein>
<evidence type="ECO:0000259" key="2">
    <source>
        <dbReference type="PROSITE" id="PS50234"/>
    </source>
</evidence>
<reference evidence="3 4" key="1">
    <citation type="submission" date="2019-07" db="EMBL/GenBank/DDBJ databases">
        <title>Genomic Encyclopedia of Archaeal and Bacterial Type Strains, Phase II (KMG-II): from individual species to whole genera.</title>
        <authorList>
            <person name="Goeker M."/>
        </authorList>
    </citation>
    <scope>NUCLEOTIDE SEQUENCE [LARGE SCALE GENOMIC DNA]</scope>
    <source>
        <strain evidence="3 4">DSM 21935</strain>
    </source>
</reference>
<dbReference type="InterPro" id="IPR036465">
    <property type="entry name" value="vWFA_dom_sf"/>
</dbReference>
<dbReference type="EMBL" id="VNHY01000003">
    <property type="protein sequence ID" value="TYP92742.1"/>
    <property type="molecule type" value="Genomic_DNA"/>
</dbReference>
<organism evidence="3 4">
    <name type="scientific">Fodinibius salinus</name>
    <dbReference type="NCBI Taxonomy" id="860790"/>
    <lineage>
        <taxon>Bacteria</taxon>
        <taxon>Pseudomonadati</taxon>
        <taxon>Balneolota</taxon>
        <taxon>Balneolia</taxon>
        <taxon>Balneolales</taxon>
        <taxon>Balneolaceae</taxon>
        <taxon>Fodinibius</taxon>
    </lineage>
</organism>
<comment type="caution">
    <text evidence="3">The sequence shown here is derived from an EMBL/GenBank/DDBJ whole genome shotgun (WGS) entry which is preliminary data.</text>
</comment>
<dbReference type="PROSITE" id="PS50234">
    <property type="entry name" value="VWFA"/>
    <property type="match status" value="1"/>
</dbReference>
<dbReference type="SMART" id="SM00327">
    <property type="entry name" value="VWA"/>
    <property type="match status" value="1"/>
</dbReference>
<feature type="chain" id="PRO_5022741593" evidence="1">
    <location>
        <begin position="27"/>
        <end position="370"/>
    </location>
</feature>
<dbReference type="AlphaFoldDB" id="A0A5D3YGR2"/>
<dbReference type="SUPFAM" id="SSF53300">
    <property type="entry name" value="vWA-like"/>
    <property type="match status" value="1"/>
</dbReference>
<feature type="signal peptide" evidence="1">
    <location>
        <begin position="1"/>
        <end position="26"/>
    </location>
</feature>
<evidence type="ECO:0000313" key="4">
    <source>
        <dbReference type="Proteomes" id="UP000324595"/>
    </source>
</evidence>
<proteinExistence type="predicted"/>
<dbReference type="CDD" id="cd00198">
    <property type="entry name" value="vWFA"/>
    <property type="match status" value="1"/>
</dbReference>
<dbReference type="OrthoDB" id="938596at2"/>
<dbReference type="InterPro" id="IPR002035">
    <property type="entry name" value="VWF_A"/>
</dbReference>
<keyword evidence="1" id="KW-0732">Signal</keyword>
<evidence type="ECO:0000256" key="1">
    <source>
        <dbReference type="SAM" id="SignalP"/>
    </source>
</evidence>
<accession>A0A5D3YGR2</accession>
<name>A0A5D3YGR2_9BACT</name>